<dbReference type="EMBL" id="DF933834">
    <property type="protein sequence ID" value="GAM40341.1"/>
    <property type="molecule type" value="Genomic_DNA"/>
</dbReference>
<evidence type="ECO:0000313" key="2">
    <source>
        <dbReference type="Proteomes" id="UP000053095"/>
    </source>
</evidence>
<sequence>MEQNKDKGGYRFGIELEYRLTLRHNRDDYSDRQKIKKRLAELWNEAGNGVQGHISMTYGGPMDKAKDFKVWSIVDEDSMEGSPDPLTFGYEFVSPIFKYEEGMKWANQIKRLSNYIMQHTEPGMNETTGLHVHVSPANGRWSLADLKRVAEAIVYFDEPLRTLFPEHKYTKACLKSNLRDNPSFSTLLPGQSANSLVQNAQTIDELIDIMNPMKEEDVCSRRTYAWNFTNNSENPSICATLSKNTIEFRCPRSTTECKLIEQWIAFTVTFLHGSAAPYESENIYNDFEPTLDGLNGFLCHNRPPGGTDDYCWEKHLSTDMRARVVDGLGHHTVDF</sequence>
<dbReference type="Pfam" id="PF12224">
    <property type="entry name" value="Amidoligase_2"/>
    <property type="match status" value="1"/>
</dbReference>
<proteinExistence type="predicted"/>
<protein>
    <recommendedName>
        <fullName evidence="3">Amidoligase enzyme</fullName>
    </recommendedName>
</protein>
<accession>A0A0B8N5F3</accession>
<keyword evidence="2" id="KW-1185">Reference proteome</keyword>
<dbReference type="InterPro" id="IPR022025">
    <property type="entry name" value="Amidoligase_2"/>
</dbReference>
<dbReference type="AlphaFoldDB" id="A0A0B8N5F3"/>
<reference evidence="2" key="1">
    <citation type="journal article" date="2015" name="Genome Announc.">
        <title>Draft genome sequence of Talaromyces cellulolyticus strain Y-94, a source of lignocellulosic biomass-degrading enzymes.</title>
        <authorList>
            <person name="Fujii T."/>
            <person name="Koike H."/>
            <person name="Sawayama S."/>
            <person name="Yano S."/>
            <person name="Inoue H."/>
        </authorList>
    </citation>
    <scope>NUCLEOTIDE SEQUENCE [LARGE SCALE GENOMIC DNA]</scope>
    <source>
        <strain evidence="2">Y-94</strain>
    </source>
</reference>
<dbReference type="Proteomes" id="UP000053095">
    <property type="component" value="Unassembled WGS sequence"/>
</dbReference>
<organism evidence="1 2">
    <name type="scientific">Talaromyces pinophilus</name>
    <name type="common">Penicillium pinophilum</name>
    <dbReference type="NCBI Taxonomy" id="128442"/>
    <lineage>
        <taxon>Eukaryota</taxon>
        <taxon>Fungi</taxon>
        <taxon>Dikarya</taxon>
        <taxon>Ascomycota</taxon>
        <taxon>Pezizomycotina</taxon>
        <taxon>Eurotiomycetes</taxon>
        <taxon>Eurotiomycetidae</taxon>
        <taxon>Eurotiales</taxon>
        <taxon>Trichocomaceae</taxon>
        <taxon>Talaromyces</taxon>
        <taxon>Talaromyces sect. Talaromyces</taxon>
    </lineage>
</organism>
<gene>
    <name evidence="1" type="ORF">TCE0_038r12618</name>
</gene>
<dbReference type="PANTHER" id="PTHR36847">
    <property type="entry name" value="AMIDOLIGASE ENZYME"/>
    <property type="match status" value="1"/>
</dbReference>
<dbReference type="PANTHER" id="PTHR36847:SF1">
    <property type="entry name" value="AMIDOLIGASE ENZYME"/>
    <property type="match status" value="1"/>
</dbReference>
<name>A0A0B8N5F3_TALPI</name>
<evidence type="ECO:0000313" key="1">
    <source>
        <dbReference type="EMBL" id="GAM40341.1"/>
    </source>
</evidence>
<evidence type="ECO:0008006" key="3">
    <source>
        <dbReference type="Google" id="ProtNLM"/>
    </source>
</evidence>